<name>X1CL12_9ZZZZ</name>
<gene>
    <name evidence="2" type="ORF">S01H4_57597</name>
</gene>
<organism evidence="2">
    <name type="scientific">marine sediment metagenome</name>
    <dbReference type="NCBI Taxonomy" id="412755"/>
    <lineage>
        <taxon>unclassified sequences</taxon>
        <taxon>metagenomes</taxon>
        <taxon>ecological metagenomes</taxon>
    </lineage>
</organism>
<sequence length="142" mass="16037">MDVKRIIIDIDSSPNIKEGTALPVSLIRKKNVLSTETQDTGTPEQQEDYRKLEAIEKIQNGERAVETIGRTPSDLVFTLINRPEFVPTALTCLSFIIFVSKLKNITDFWLPIAAAIVFNGVWFSITLFRRIASAKKEINKDL</sequence>
<dbReference type="AlphaFoldDB" id="X1CL12"/>
<keyword evidence="1" id="KW-1133">Transmembrane helix</keyword>
<proteinExistence type="predicted"/>
<keyword evidence="1" id="KW-0812">Transmembrane</keyword>
<keyword evidence="1" id="KW-0472">Membrane</keyword>
<dbReference type="EMBL" id="BART01033538">
    <property type="protein sequence ID" value="GAH08422.1"/>
    <property type="molecule type" value="Genomic_DNA"/>
</dbReference>
<protein>
    <submittedName>
        <fullName evidence="2">Uncharacterized protein</fullName>
    </submittedName>
</protein>
<evidence type="ECO:0000313" key="2">
    <source>
        <dbReference type="EMBL" id="GAH08422.1"/>
    </source>
</evidence>
<feature type="transmembrane region" description="Helical" evidence="1">
    <location>
        <begin position="108"/>
        <end position="128"/>
    </location>
</feature>
<reference evidence="2" key="1">
    <citation type="journal article" date="2014" name="Front. Microbiol.">
        <title>High frequency of phylogenetically diverse reductive dehalogenase-homologous genes in deep subseafloor sedimentary metagenomes.</title>
        <authorList>
            <person name="Kawai M."/>
            <person name="Futagami T."/>
            <person name="Toyoda A."/>
            <person name="Takaki Y."/>
            <person name="Nishi S."/>
            <person name="Hori S."/>
            <person name="Arai W."/>
            <person name="Tsubouchi T."/>
            <person name="Morono Y."/>
            <person name="Uchiyama I."/>
            <person name="Ito T."/>
            <person name="Fujiyama A."/>
            <person name="Inagaki F."/>
            <person name="Takami H."/>
        </authorList>
    </citation>
    <scope>NUCLEOTIDE SEQUENCE</scope>
    <source>
        <strain evidence="2">Expedition CK06-06</strain>
    </source>
</reference>
<evidence type="ECO:0000256" key="1">
    <source>
        <dbReference type="SAM" id="Phobius"/>
    </source>
</evidence>
<comment type="caution">
    <text evidence="2">The sequence shown here is derived from an EMBL/GenBank/DDBJ whole genome shotgun (WGS) entry which is preliminary data.</text>
</comment>
<accession>X1CL12</accession>